<sequence length="167" mass="19575">MEVSGFDVFVDDAWVHKQLYDQKLRAIMTQFSITEEGQVLTGHVVLGKKLTSSRFGDVKKRVKFAYTNLHKEYFNLFNLNPFDVGGEEADAQCLMERHAAKHKFMEAKASAWYHVTYHPEWYKREKENRRHNLEDDLSQPNLLSFGWLGVEHLVLIKTSKSKRTKEL</sequence>
<evidence type="ECO:0000259" key="1">
    <source>
        <dbReference type="Pfam" id="PF26253"/>
    </source>
</evidence>
<gene>
    <name evidence="2" type="ORF">R1flu_028372</name>
</gene>
<proteinExistence type="predicted"/>
<evidence type="ECO:0000313" key="3">
    <source>
        <dbReference type="Proteomes" id="UP001605036"/>
    </source>
</evidence>
<comment type="caution">
    <text evidence="2">The sequence shown here is derived from an EMBL/GenBank/DDBJ whole genome shotgun (WGS) entry which is preliminary data.</text>
</comment>
<dbReference type="PANTHER" id="PTHR23079:SF18">
    <property type="entry name" value="RNA-DEPENDENT RNA POLYMERASE 6"/>
    <property type="match status" value="1"/>
</dbReference>
<keyword evidence="3" id="KW-1185">Reference proteome</keyword>
<organism evidence="2 3">
    <name type="scientific">Riccia fluitans</name>
    <dbReference type="NCBI Taxonomy" id="41844"/>
    <lineage>
        <taxon>Eukaryota</taxon>
        <taxon>Viridiplantae</taxon>
        <taxon>Streptophyta</taxon>
        <taxon>Embryophyta</taxon>
        <taxon>Marchantiophyta</taxon>
        <taxon>Marchantiopsida</taxon>
        <taxon>Marchantiidae</taxon>
        <taxon>Marchantiales</taxon>
        <taxon>Ricciaceae</taxon>
        <taxon>Riccia</taxon>
    </lineage>
</organism>
<name>A0ABD1XLI3_9MARC</name>
<dbReference type="InterPro" id="IPR058752">
    <property type="entry name" value="RDRP_C_head"/>
</dbReference>
<dbReference type="EMBL" id="JBHFFA010000008">
    <property type="protein sequence ID" value="KAL2609799.1"/>
    <property type="molecule type" value="Genomic_DNA"/>
</dbReference>
<accession>A0ABD1XLI3</accession>
<dbReference type="AlphaFoldDB" id="A0ABD1XLI3"/>
<dbReference type="InterPro" id="IPR007855">
    <property type="entry name" value="RDRP"/>
</dbReference>
<protein>
    <recommendedName>
        <fullName evidence="1">RDRP C-terminal head domain-containing protein</fullName>
    </recommendedName>
</protein>
<dbReference type="PANTHER" id="PTHR23079">
    <property type="entry name" value="RNA-DEPENDENT RNA POLYMERASE"/>
    <property type="match status" value="1"/>
</dbReference>
<reference evidence="2 3" key="1">
    <citation type="submission" date="2024-09" db="EMBL/GenBank/DDBJ databases">
        <title>Chromosome-scale assembly of Riccia fluitans.</title>
        <authorList>
            <person name="Paukszto L."/>
            <person name="Sawicki J."/>
            <person name="Karawczyk K."/>
            <person name="Piernik-Szablinska J."/>
            <person name="Szczecinska M."/>
            <person name="Mazdziarz M."/>
        </authorList>
    </citation>
    <scope>NUCLEOTIDE SEQUENCE [LARGE SCALE GENOMIC DNA]</scope>
    <source>
        <strain evidence="2">Rf_01</strain>
        <tissue evidence="2">Aerial parts of the thallus</tissue>
    </source>
</reference>
<feature type="domain" description="RDRP C-terminal head" evidence="1">
    <location>
        <begin position="1"/>
        <end position="165"/>
    </location>
</feature>
<dbReference type="Pfam" id="PF26253">
    <property type="entry name" value="RdRP_head"/>
    <property type="match status" value="1"/>
</dbReference>
<dbReference type="Proteomes" id="UP001605036">
    <property type="component" value="Unassembled WGS sequence"/>
</dbReference>
<evidence type="ECO:0000313" key="2">
    <source>
        <dbReference type="EMBL" id="KAL2609799.1"/>
    </source>
</evidence>